<dbReference type="InterPro" id="IPR011034">
    <property type="entry name" value="Formyl_transferase-like_C_sf"/>
</dbReference>
<evidence type="ECO:0000256" key="3">
    <source>
        <dbReference type="ARBA" id="ARBA00022679"/>
    </source>
</evidence>
<evidence type="ECO:0000313" key="8">
    <source>
        <dbReference type="EMBL" id="CAB4643135.1"/>
    </source>
</evidence>
<dbReference type="EMBL" id="CAEZWF010000001">
    <property type="protein sequence ID" value="CAB4643135.1"/>
    <property type="molecule type" value="Genomic_DNA"/>
</dbReference>
<dbReference type="Pfam" id="PF00551">
    <property type="entry name" value="Formyl_trans_N"/>
    <property type="match status" value="1"/>
</dbReference>
<feature type="domain" description="Formyl transferase C-terminal" evidence="6">
    <location>
        <begin position="197"/>
        <end position="293"/>
    </location>
</feature>
<dbReference type="CDD" id="cd08646">
    <property type="entry name" value="FMT_core_Met-tRNA-FMT_N"/>
    <property type="match status" value="1"/>
</dbReference>
<evidence type="ECO:0000313" key="9">
    <source>
        <dbReference type="EMBL" id="CAB4644393.1"/>
    </source>
</evidence>
<dbReference type="AlphaFoldDB" id="A0A6J6K446"/>
<keyword evidence="4" id="KW-0648">Protein biosynthesis</keyword>
<dbReference type="InterPro" id="IPR041711">
    <property type="entry name" value="Met-tRNA-FMT_N"/>
</dbReference>
<dbReference type="EMBL" id="CAEZWK010000001">
    <property type="protein sequence ID" value="CAB4644393.1"/>
    <property type="molecule type" value="Genomic_DNA"/>
</dbReference>
<dbReference type="InterPro" id="IPR005794">
    <property type="entry name" value="Fmt"/>
</dbReference>
<gene>
    <name evidence="7" type="ORF">UFOPK2157_00194</name>
    <name evidence="8" type="ORF">UFOPK2228_00052</name>
    <name evidence="9" type="ORF">UFOPK2245_00059</name>
</gene>
<dbReference type="CDD" id="cd08704">
    <property type="entry name" value="Met_tRNA_FMT_C"/>
    <property type="match status" value="1"/>
</dbReference>
<evidence type="ECO:0000313" key="7">
    <source>
        <dbReference type="EMBL" id="CAB4635885.1"/>
    </source>
</evidence>
<evidence type="ECO:0000256" key="1">
    <source>
        <dbReference type="ARBA" id="ARBA00010699"/>
    </source>
</evidence>
<feature type="domain" description="Formyl transferase N-terminal" evidence="5">
    <location>
        <begin position="2"/>
        <end position="175"/>
    </location>
</feature>
<name>A0A6J6K446_9ZZZZ</name>
<evidence type="ECO:0000259" key="6">
    <source>
        <dbReference type="Pfam" id="PF02911"/>
    </source>
</evidence>
<dbReference type="EMBL" id="CAEZVW010000003">
    <property type="protein sequence ID" value="CAB4635885.1"/>
    <property type="molecule type" value="Genomic_DNA"/>
</dbReference>
<comment type="similarity">
    <text evidence="1">Belongs to the Fmt family.</text>
</comment>
<keyword evidence="3" id="KW-0808">Transferase</keyword>
<dbReference type="InterPro" id="IPR002376">
    <property type="entry name" value="Formyl_transf_N"/>
</dbReference>
<dbReference type="GO" id="GO:0005829">
    <property type="term" value="C:cytosol"/>
    <property type="evidence" value="ECO:0007669"/>
    <property type="project" value="TreeGrafter"/>
</dbReference>
<dbReference type="GO" id="GO:0004479">
    <property type="term" value="F:methionyl-tRNA formyltransferase activity"/>
    <property type="evidence" value="ECO:0007669"/>
    <property type="project" value="UniProtKB-EC"/>
</dbReference>
<dbReference type="Pfam" id="PF02911">
    <property type="entry name" value="Formyl_trans_C"/>
    <property type="match status" value="1"/>
</dbReference>
<protein>
    <recommendedName>
        <fullName evidence="2">methionyl-tRNA formyltransferase</fullName>
        <ecNumber evidence="2">2.1.2.9</ecNumber>
    </recommendedName>
</protein>
<evidence type="ECO:0000256" key="2">
    <source>
        <dbReference type="ARBA" id="ARBA00012261"/>
    </source>
</evidence>
<evidence type="ECO:0000256" key="4">
    <source>
        <dbReference type="ARBA" id="ARBA00022917"/>
    </source>
</evidence>
<sequence length="302" mass="32928">MRIAVAATPGVAIPTLDWLLSSEHQLDLIITQPDRPSGRGQKTTESAVSVWAREKKIEVIKPDASSELLPVAAKFDLIVTIGYGVILPDNLLNLPLYGFLNLHFSLLPAYRGAAPVQRALENGESESGVTVFKLDKGLDTGPIYSQATLAIEPTWRSFELLQELSELGVAVIKEAINKIELGVEPLPQIGPTSYAAKISKIEAKIDFDLPAHTVLRRIKAFTYEPGAWTVFNQEPFKISDAKEIDHSQGSPGEVYIFDQKVIVSCGSSTSLELLKVTPSGKREMSAIDWSRGARLEQGACFG</sequence>
<organism evidence="8">
    <name type="scientific">freshwater metagenome</name>
    <dbReference type="NCBI Taxonomy" id="449393"/>
    <lineage>
        <taxon>unclassified sequences</taxon>
        <taxon>metagenomes</taxon>
        <taxon>ecological metagenomes</taxon>
    </lineage>
</organism>
<proteinExistence type="inferred from homology"/>
<dbReference type="Gene3D" id="3.40.50.12230">
    <property type="match status" value="1"/>
</dbReference>
<dbReference type="InterPro" id="IPR044135">
    <property type="entry name" value="Met-tRNA-FMT_C"/>
</dbReference>
<dbReference type="HAMAP" id="MF_00182">
    <property type="entry name" value="Formyl_trans"/>
    <property type="match status" value="1"/>
</dbReference>
<reference evidence="8" key="1">
    <citation type="submission" date="2020-05" db="EMBL/GenBank/DDBJ databases">
        <authorList>
            <person name="Chiriac C."/>
            <person name="Salcher M."/>
            <person name="Ghai R."/>
            <person name="Kavagutti S V."/>
        </authorList>
    </citation>
    <scope>NUCLEOTIDE SEQUENCE</scope>
</reference>
<dbReference type="InterPro" id="IPR036477">
    <property type="entry name" value="Formyl_transf_N_sf"/>
</dbReference>
<dbReference type="PANTHER" id="PTHR11138:SF5">
    <property type="entry name" value="METHIONYL-TRNA FORMYLTRANSFERASE, MITOCHONDRIAL"/>
    <property type="match status" value="1"/>
</dbReference>
<dbReference type="EC" id="2.1.2.9" evidence="2"/>
<evidence type="ECO:0000259" key="5">
    <source>
        <dbReference type="Pfam" id="PF00551"/>
    </source>
</evidence>
<dbReference type="InterPro" id="IPR005793">
    <property type="entry name" value="Formyl_trans_C"/>
</dbReference>
<dbReference type="NCBIfam" id="TIGR00460">
    <property type="entry name" value="fmt"/>
    <property type="match status" value="1"/>
</dbReference>
<dbReference type="SUPFAM" id="SSF53328">
    <property type="entry name" value="Formyltransferase"/>
    <property type="match status" value="1"/>
</dbReference>
<dbReference type="SUPFAM" id="SSF50486">
    <property type="entry name" value="FMT C-terminal domain-like"/>
    <property type="match status" value="1"/>
</dbReference>
<accession>A0A6J6K446</accession>
<dbReference type="PANTHER" id="PTHR11138">
    <property type="entry name" value="METHIONYL-TRNA FORMYLTRANSFERASE"/>
    <property type="match status" value="1"/>
</dbReference>